<protein>
    <submittedName>
        <fullName evidence="2">Uncharacterized protein</fullName>
    </submittedName>
</protein>
<feature type="transmembrane region" description="Helical" evidence="1">
    <location>
        <begin position="9"/>
        <end position="26"/>
    </location>
</feature>
<dbReference type="STRING" id="675120.M2Y5B6"/>
<keyword evidence="1" id="KW-1133">Transmembrane helix</keyword>
<keyword evidence="1" id="KW-0472">Membrane</keyword>
<dbReference type="OrthoDB" id="526941at2759"/>
<reference evidence="2 3" key="2">
    <citation type="journal article" date="2012" name="PLoS Pathog.">
        <title>Diverse lifestyles and strategies of plant pathogenesis encoded in the genomes of eighteen Dothideomycetes fungi.</title>
        <authorList>
            <person name="Ohm R.A."/>
            <person name="Feau N."/>
            <person name="Henrissat B."/>
            <person name="Schoch C.L."/>
            <person name="Horwitz B.A."/>
            <person name="Barry K.W."/>
            <person name="Condon B.J."/>
            <person name="Copeland A.C."/>
            <person name="Dhillon B."/>
            <person name="Glaser F."/>
            <person name="Hesse C.N."/>
            <person name="Kosti I."/>
            <person name="LaButti K."/>
            <person name="Lindquist E.A."/>
            <person name="Lucas S."/>
            <person name="Salamov A.A."/>
            <person name="Bradshaw R.E."/>
            <person name="Ciuffetti L."/>
            <person name="Hamelin R.C."/>
            <person name="Kema G.H.J."/>
            <person name="Lawrence C."/>
            <person name="Scott J.A."/>
            <person name="Spatafora J.W."/>
            <person name="Turgeon B.G."/>
            <person name="de Wit P.J.G.M."/>
            <person name="Zhong S."/>
            <person name="Goodwin S.B."/>
            <person name="Grigoriev I.V."/>
        </authorList>
    </citation>
    <scope>NUCLEOTIDE SEQUENCE [LARGE SCALE GENOMIC DNA]</scope>
    <source>
        <strain evidence="3">NZE10 / CBS 128990</strain>
    </source>
</reference>
<evidence type="ECO:0000313" key="3">
    <source>
        <dbReference type="Proteomes" id="UP000016933"/>
    </source>
</evidence>
<name>M2Y5B6_DOTSN</name>
<dbReference type="OMA" id="MFINASL"/>
<evidence type="ECO:0000256" key="1">
    <source>
        <dbReference type="SAM" id="Phobius"/>
    </source>
</evidence>
<gene>
    <name evidence="2" type="ORF">DOTSEDRAFT_25368</name>
</gene>
<reference evidence="3" key="1">
    <citation type="journal article" date="2012" name="PLoS Genet.">
        <title>The genomes of the fungal plant pathogens Cladosporium fulvum and Dothistroma septosporum reveal adaptation to different hosts and lifestyles but also signatures of common ancestry.</title>
        <authorList>
            <person name="de Wit P.J.G.M."/>
            <person name="van der Burgt A."/>
            <person name="Oekmen B."/>
            <person name="Stergiopoulos I."/>
            <person name="Abd-Elsalam K.A."/>
            <person name="Aerts A.L."/>
            <person name="Bahkali A.H."/>
            <person name="Beenen H.G."/>
            <person name="Chettri P."/>
            <person name="Cox M.P."/>
            <person name="Datema E."/>
            <person name="de Vries R.P."/>
            <person name="Dhillon B."/>
            <person name="Ganley A.R."/>
            <person name="Griffiths S.A."/>
            <person name="Guo Y."/>
            <person name="Hamelin R.C."/>
            <person name="Henrissat B."/>
            <person name="Kabir M.S."/>
            <person name="Jashni M.K."/>
            <person name="Kema G."/>
            <person name="Klaubauf S."/>
            <person name="Lapidus A."/>
            <person name="Levasseur A."/>
            <person name="Lindquist E."/>
            <person name="Mehrabi R."/>
            <person name="Ohm R.A."/>
            <person name="Owen T.J."/>
            <person name="Salamov A."/>
            <person name="Schwelm A."/>
            <person name="Schijlen E."/>
            <person name="Sun H."/>
            <person name="van den Burg H.A."/>
            <person name="van Ham R.C.H.J."/>
            <person name="Zhang S."/>
            <person name="Goodwin S.B."/>
            <person name="Grigoriev I.V."/>
            <person name="Collemare J."/>
            <person name="Bradshaw R.E."/>
        </authorList>
    </citation>
    <scope>NUCLEOTIDE SEQUENCE [LARGE SCALE GENOMIC DNA]</scope>
    <source>
        <strain evidence="3">NZE10 / CBS 128990</strain>
    </source>
</reference>
<keyword evidence="3" id="KW-1185">Reference proteome</keyword>
<dbReference type="Proteomes" id="UP000016933">
    <property type="component" value="Unassembled WGS sequence"/>
</dbReference>
<proteinExistence type="predicted"/>
<dbReference type="EMBL" id="KB446540">
    <property type="protein sequence ID" value="EME43424.1"/>
    <property type="molecule type" value="Genomic_DNA"/>
</dbReference>
<organism evidence="2 3">
    <name type="scientific">Dothistroma septosporum (strain NZE10 / CBS 128990)</name>
    <name type="common">Red band needle blight fungus</name>
    <name type="synonym">Mycosphaerella pini</name>
    <dbReference type="NCBI Taxonomy" id="675120"/>
    <lineage>
        <taxon>Eukaryota</taxon>
        <taxon>Fungi</taxon>
        <taxon>Dikarya</taxon>
        <taxon>Ascomycota</taxon>
        <taxon>Pezizomycotina</taxon>
        <taxon>Dothideomycetes</taxon>
        <taxon>Dothideomycetidae</taxon>
        <taxon>Mycosphaerellales</taxon>
        <taxon>Mycosphaerellaceae</taxon>
        <taxon>Dothistroma</taxon>
    </lineage>
</organism>
<keyword evidence="1" id="KW-0812">Transmembrane</keyword>
<evidence type="ECO:0000313" key="2">
    <source>
        <dbReference type="EMBL" id="EME43424.1"/>
    </source>
</evidence>
<dbReference type="eggNOG" id="ENOG502S214">
    <property type="taxonomic scope" value="Eukaryota"/>
</dbReference>
<dbReference type="AlphaFoldDB" id="M2Y5B6"/>
<dbReference type="HOGENOM" id="CLU_045076_2_0_1"/>
<accession>M2Y5B6</accession>
<sequence>MLPQRNSQLHVLYIGALILTLFFFLYQDRRQAEQINNSGRTIADLQTALDTTKQTLASLRSTSHETPQALLHESSFTFHEDNTIDRTAVQSEQSPSPQDLILYSFHETEEATKNFQFFLKHALHAKADFIIMLNGEHIQNLSAIGTLPNVRIVERENHCFDLGGFYEIFQADRTLTTKYKRYMFINASLRGPFFPPWANKVCWSDAYWDQLDEMTKIVGMSWNCANGIPYPPHLQSMVLAFTRETLQELMLPHMKCYEDMHSAVAEGETVIAQRIMAAGYDVFAMESGNDVLHTGNYEGSTLHPYETIFAKTNRDWDDRDRRVIDLLTEHADLEEYSSYDRCI</sequence>